<name>A0A6B0SFT5_9EURY</name>
<sequence length="246" mass="27869">MADGNAAPDLQDIVCRVDERTLTLTFYNDDVPQSVLGAVRSYFEVQTVELRRAATDDGHPRNFVVLHDDDEFLAASDLESIYRVVRPDSPLLSVSDPENVEYPDVLREIDQSVFTNYGRARMITASREIEASASRYGGTLHSGFQRLSNLRPQYWLYERLAEAGVDTHIYGEPDWDVSTDAHIVHAYDDPEITKTWFVVLDAPTDEHKRALLAEERHADQFYGFWTFDADIVDVILARLGAFPPTG</sequence>
<dbReference type="InterPro" id="IPR019278">
    <property type="entry name" value="DICT_dom"/>
</dbReference>
<evidence type="ECO:0000259" key="1">
    <source>
        <dbReference type="Pfam" id="PF10069"/>
    </source>
</evidence>
<dbReference type="AlphaFoldDB" id="A0A6B0SFT5"/>
<dbReference type="EMBL" id="WUUU01000007">
    <property type="protein sequence ID" value="MXR19486.1"/>
    <property type="molecule type" value="Genomic_DNA"/>
</dbReference>
<dbReference type="PIRSF" id="PIRSF030471">
    <property type="entry name" value="STR_Vng0742h_prd"/>
    <property type="match status" value="1"/>
</dbReference>
<reference evidence="2 3" key="1">
    <citation type="submission" date="2019-12" db="EMBL/GenBank/DDBJ databases">
        <title>Isolation and characterization of three novel carbon monoxide-oxidizing members of Halobacteria from salione crusts and soils.</title>
        <authorList>
            <person name="Myers M.R."/>
            <person name="King G.M."/>
        </authorList>
    </citation>
    <scope>NUCLEOTIDE SEQUENCE [LARGE SCALE GENOMIC DNA]</scope>
    <source>
        <strain evidence="2 3">PCN9</strain>
    </source>
</reference>
<keyword evidence="3" id="KW-1185">Reference proteome</keyword>
<protein>
    <submittedName>
        <fullName evidence="2">Sensor protein</fullName>
    </submittedName>
</protein>
<evidence type="ECO:0000313" key="2">
    <source>
        <dbReference type="EMBL" id="MXR19486.1"/>
    </source>
</evidence>
<feature type="domain" description="DICT" evidence="1">
    <location>
        <begin position="113"/>
        <end position="215"/>
    </location>
</feature>
<proteinExistence type="predicted"/>
<comment type="caution">
    <text evidence="2">The sequence shown here is derived from an EMBL/GenBank/DDBJ whole genome shotgun (WGS) entry which is preliminary data.</text>
</comment>
<dbReference type="Pfam" id="PF10069">
    <property type="entry name" value="DICT"/>
    <property type="match status" value="1"/>
</dbReference>
<dbReference type="OrthoDB" id="302327at2157"/>
<accession>A0A6B0SFT5</accession>
<dbReference type="InterPro" id="IPR016954">
    <property type="entry name" value="Uncharacterised_Vng0742h"/>
</dbReference>
<organism evidence="2 3">
    <name type="scientific">Halobacterium bonnevillei</name>
    <dbReference type="NCBI Taxonomy" id="2692200"/>
    <lineage>
        <taxon>Archaea</taxon>
        <taxon>Methanobacteriati</taxon>
        <taxon>Methanobacteriota</taxon>
        <taxon>Stenosarchaea group</taxon>
        <taxon>Halobacteria</taxon>
        <taxon>Halobacteriales</taxon>
        <taxon>Halobacteriaceae</taxon>
        <taxon>Halobacterium</taxon>
    </lineage>
</organism>
<dbReference type="Proteomes" id="UP000471521">
    <property type="component" value="Unassembled WGS sequence"/>
</dbReference>
<gene>
    <name evidence="2" type="ORF">GRX66_02275</name>
</gene>
<evidence type="ECO:0000313" key="3">
    <source>
        <dbReference type="Proteomes" id="UP000471521"/>
    </source>
</evidence>
<dbReference type="RefSeq" id="WP_159525076.1">
    <property type="nucleotide sequence ID" value="NZ_WUUU01000007.1"/>
</dbReference>